<name>A0A0V0GKS5_SOLCH</name>
<feature type="compositionally biased region" description="Polar residues" evidence="1">
    <location>
        <begin position="48"/>
        <end position="72"/>
    </location>
</feature>
<evidence type="ECO:0000313" key="2">
    <source>
        <dbReference type="EMBL" id="JAP08801.1"/>
    </source>
</evidence>
<dbReference type="AlphaFoldDB" id="A0A0V0GKS5"/>
<feature type="region of interest" description="Disordered" evidence="1">
    <location>
        <begin position="30"/>
        <end position="72"/>
    </location>
</feature>
<evidence type="ECO:0000256" key="1">
    <source>
        <dbReference type="SAM" id="MobiDB-lite"/>
    </source>
</evidence>
<feature type="non-terminal residue" evidence="2">
    <location>
        <position position="72"/>
    </location>
</feature>
<organism evidence="2">
    <name type="scientific">Solanum chacoense</name>
    <name type="common">Chaco potato</name>
    <dbReference type="NCBI Taxonomy" id="4108"/>
    <lineage>
        <taxon>Eukaryota</taxon>
        <taxon>Viridiplantae</taxon>
        <taxon>Streptophyta</taxon>
        <taxon>Embryophyta</taxon>
        <taxon>Tracheophyta</taxon>
        <taxon>Spermatophyta</taxon>
        <taxon>Magnoliopsida</taxon>
        <taxon>eudicotyledons</taxon>
        <taxon>Gunneridae</taxon>
        <taxon>Pentapetalae</taxon>
        <taxon>asterids</taxon>
        <taxon>lamiids</taxon>
        <taxon>Solanales</taxon>
        <taxon>Solanaceae</taxon>
        <taxon>Solanoideae</taxon>
        <taxon>Solaneae</taxon>
        <taxon>Solanum</taxon>
    </lineage>
</organism>
<protein>
    <submittedName>
        <fullName evidence="2">Putative ovule protein</fullName>
    </submittedName>
</protein>
<accession>A0A0V0GKS5</accession>
<dbReference type="EMBL" id="GEDG01036247">
    <property type="protein sequence ID" value="JAP08801.1"/>
    <property type="molecule type" value="Transcribed_RNA"/>
</dbReference>
<reference evidence="2" key="1">
    <citation type="submission" date="2015-12" db="EMBL/GenBank/DDBJ databases">
        <title>Gene expression during late stages of embryo sac development: a critical building block for successful pollen-pistil interactions.</title>
        <authorList>
            <person name="Liu Y."/>
            <person name="Joly V."/>
            <person name="Sabar M."/>
            <person name="Matton D.P."/>
        </authorList>
    </citation>
    <scope>NUCLEOTIDE SEQUENCE</scope>
</reference>
<proteinExistence type="predicted"/>
<sequence>MGGCEGWRCKVNLRAIEPLRVNQIATTSYTRKPRFLGNSSHHSEPLGSGSTANSGSKGSSQQGLTFLATSQE</sequence>